<organism evidence="2 3">
    <name type="scientific">Thermothielavioides terrestris</name>
    <dbReference type="NCBI Taxonomy" id="2587410"/>
    <lineage>
        <taxon>Eukaryota</taxon>
        <taxon>Fungi</taxon>
        <taxon>Dikarya</taxon>
        <taxon>Ascomycota</taxon>
        <taxon>Pezizomycotina</taxon>
        <taxon>Sordariomycetes</taxon>
        <taxon>Sordariomycetidae</taxon>
        <taxon>Sordariales</taxon>
        <taxon>Chaetomiaceae</taxon>
        <taxon>Thermothielavioides</taxon>
    </lineage>
</organism>
<evidence type="ECO:0000256" key="1">
    <source>
        <dbReference type="SAM" id="MobiDB-lite"/>
    </source>
</evidence>
<name>A0A3S4AWF7_9PEZI</name>
<feature type="region of interest" description="Disordered" evidence="1">
    <location>
        <begin position="1"/>
        <end position="68"/>
    </location>
</feature>
<evidence type="ECO:0000313" key="2">
    <source>
        <dbReference type="EMBL" id="SPQ24637.1"/>
    </source>
</evidence>
<sequence length="99" mass="11133">MQQRTLNHLASTRQPPKLEKVEEKKWPQQRRTPRNNPSYHPPRAPGALELRSELAPLPAPPPTDSASSDMLIRVSHVPLQFSSELMVRLLPKGRGQGAQ</sequence>
<gene>
    <name evidence="2" type="ORF">TT172_LOCUS7056</name>
</gene>
<protein>
    <submittedName>
        <fullName evidence="2">315ac627-5506-483f-ad2d-9b4c67ff7a84</fullName>
    </submittedName>
</protein>
<proteinExistence type="predicted"/>
<feature type="compositionally biased region" description="Low complexity" evidence="1">
    <location>
        <begin position="47"/>
        <end position="56"/>
    </location>
</feature>
<dbReference type="AlphaFoldDB" id="A0A3S4AWF7"/>
<accession>A0A3S4AWF7</accession>
<dbReference type="EMBL" id="OUUZ01000013">
    <property type="protein sequence ID" value="SPQ24637.1"/>
    <property type="molecule type" value="Genomic_DNA"/>
</dbReference>
<feature type="compositionally biased region" description="Polar residues" evidence="1">
    <location>
        <begin position="1"/>
        <end position="14"/>
    </location>
</feature>
<reference evidence="2 3" key="1">
    <citation type="submission" date="2018-04" db="EMBL/GenBank/DDBJ databases">
        <authorList>
            <person name="Huttner S."/>
            <person name="Dainat J."/>
        </authorList>
    </citation>
    <scope>NUCLEOTIDE SEQUENCE [LARGE SCALE GENOMIC DNA]</scope>
</reference>
<dbReference type="Proteomes" id="UP000289323">
    <property type="component" value="Unassembled WGS sequence"/>
</dbReference>
<feature type="compositionally biased region" description="Basic and acidic residues" evidence="1">
    <location>
        <begin position="16"/>
        <end position="26"/>
    </location>
</feature>
<evidence type="ECO:0000313" key="3">
    <source>
        <dbReference type="Proteomes" id="UP000289323"/>
    </source>
</evidence>